<dbReference type="OrthoDB" id="275197at2157"/>
<dbReference type="InterPro" id="IPR046373">
    <property type="entry name" value="Acyl-CoA_Oxase/DH_mid-dom_sf"/>
</dbReference>
<proteinExistence type="inferred from homology"/>
<feature type="domain" description="Acyl-CoA dehydrogenase/oxidase C-terminal" evidence="7">
    <location>
        <begin position="255"/>
        <end position="410"/>
    </location>
</feature>
<evidence type="ECO:0000256" key="5">
    <source>
        <dbReference type="ARBA" id="ARBA00023002"/>
    </source>
</evidence>
<dbReference type="InterPro" id="IPR036250">
    <property type="entry name" value="AcylCo_DH-like_C"/>
</dbReference>
<dbReference type="Gene3D" id="1.10.540.10">
    <property type="entry name" value="Acyl-CoA dehydrogenase/oxidase, N-terminal domain"/>
    <property type="match status" value="1"/>
</dbReference>
<dbReference type="InterPro" id="IPR013786">
    <property type="entry name" value="AcylCoA_DH/ox_N"/>
</dbReference>
<feature type="domain" description="Acyl-CoA oxidase/dehydrogenase middle" evidence="8">
    <location>
        <begin position="148"/>
        <end position="242"/>
    </location>
</feature>
<dbReference type="Pfam" id="PF02770">
    <property type="entry name" value="Acyl-CoA_dh_M"/>
    <property type="match status" value="1"/>
</dbReference>
<dbReference type="Gene3D" id="1.20.140.10">
    <property type="entry name" value="Butyryl-CoA Dehydrogenase, subunit A, domain 3"/>
    <property type="match status" value="1"/>
</dbReference>
<evidence type="ECO:0000259" key="9">
    <source>
        <dbReference type="Pfam" id="PF02771"/>
    </source>
</evidence>
<reference evidence="11" key="1">
    <citation type="submission" date="2016-10" db="EMBL/GenBank/DDBJ databases">
        <authorList>
            <person name="Varghese N."/>
            <person name="Submissions S."/>
        </authorList>
    </citation>
    <scope>NUCLEOTIDE SEQUENCE [LARGE SCALE GENOMIC DNA]</scope>
    <source>
        <strain evidence="11">CGMCC 1.8981</strain>
    </source>
</reference>
<sequence>MEISPSEELQSYIDDLDEFIETEIEPLEEEHIQYFDERREHARTDWESGGEPDEEWVELLQEMRERADEAGFFRFALPEAVGGDDGSNFAMAVIREHLANKGIGLHNVLQNEASVVGNTVFPQILLRFGTDEQQAMIEDVIAGETGVAFGLTEPDHGSDATWMDTTAEKDGDEWVINGAKRWNSGMHAAEYDLVFARTSGEDGDSDGITAFLVPTDTDGFEVDYFWWTFNMPTDHAEVSIDDARVPDSAILGEEGQGLHIAQFFVHENRIRQAAASLGAAQFCIDEAVDYANERETWGKPLSTRQAIQFPLAELHTEAEMLRNTIRKTARLLDDEGEMVTESGSSISQLVAMCNYKANDLVCRAADRAMQVHGGVGYSRHKPFEHIYRHHRRYRITEGSEEIQKRRVAGHLFDFI</sequence>
<dbReference type="PANTHER" id="PTHR48083">
    <property type="entry name" value="MEDIUM-CHAIN SPECIFIC ACYL-COA DEHYDROGENASE, MITOCHONDRIAL-RELATED"/>
    <property type="match status" value="1"/>
</dbReference>
<organism evidence="10 11">
    <name type="scientific">Natronorubrum sediminis</name>
    <dbReference type="NCBI Taxonomy" id="640943"/>
    <lineage>
        <taxon>Archaea</taxon>
        <taxon>Methanobacteriati</taxon>
        <taxon>Methanobacteriota</taxon>
        <taxon>Stenosarchaea group</taxon>
        <taxon>Halobacteria</taxon>
        <taxon>Halobacteriales</taxon>
        <taxon>Natrialbaceae</taxon>
        <taxon>Natronorubrum</taxon>
    </lineage>
</organism>
<dbReference type="SUPFAM" id="SSF56645">
    <property type="entry name" value="Acyl-CoA dehydrogenase NM domain-like"/>
    <property type="match status" value="1"/>
</dbReference>
<dbReference type="InterPro" id="IPR037069">
    <property type="entry name" value="AcylCoA_DH/ox_N_sf"/>
</dbReference>
<evidence type="ECO:0000256" key="1">
    <source>
        <dbReference type="ARBA" id="ARBA00001974"/>
    </source>
</evidence>
<evidence type="ECO:0000313" key="10">
    <source>
        <dbReference type="EMBL" id="SEH17248.1"/>
    </source>
</evidence>
<dbReference type="SUPFAM" id="SSF47203">
    <property type="entry name" value="Acyl-CoA dehydrogenase C-terminal domain-like"/>
    <property type="match status" value="1"/>
</dbReference>
<evidence type="ECO:0000256" key="3">
    <source>
        <dbReference type="ARBA" id="ARBA00022630"/>
    </source>
</evidence>
<dbReference type="InterPro" id="IPR006091">
    <property type="entry name" value="Acyl-CoA_Oxase/DH_mid-dom"/>
</dbReference>
<evidence type="ECO:0000313" key="11">
    <source>
        <dbReference type="Proteomes" id="UP000199112"/>
    </source>
</evidence>
<dbReference type="GO" id="GO:0003995">
    <property type="term" value="F:acyl-CoA dehydrogenase activity"/>
    <property type="evidence" value="ECO:0007669"/>
    <property type="project" value="TreeGrafter"/>
</dbReference>
<dbReference type="FunFam" id="2.40.110.10:FF:000002">
    <property type="entry name" value="Acyl-CoA dehydrogenase fadE12"/>
    <property type="match status" value="1"/>
</dbReference>
<dbReference type="Pfam" id="PF00441">
    <property type="entry name" value="Acyl-CoA_dh_1"/>
    <property type="match status" value="1"/>
</dbReference>
<keyword evidence="4 6" id="KW-0274">FAD</keyword>
<evidence type="ECO:0000256" key="2">
    <source>
        <dbReference type="ARBA" id="ARBA00009347"/>
    </source>
</evidence>
<dbReference type="PANTHER" id="PTHR48083:SF2">
    <property type="entry name" value="MEDIUM-CHAIN SPECIFIC ACYL-COA DEHYDROGENASE, MITOCHONDRIAL"/>
    <property type="match status" value="1"/>
</dbReference>
<dbReference type="InterPro" id="IPR050741">
    <property type="entry name" value="Acyl-CoA_dehydrogenase"/>
</dbReference>
<dbReference type="InterPro" id="IPR009075">
    <property type="entry name" value="AcylCo_DH/oxidase_C"/>
</dbReference>
<name>A0A1H6G481_9EURY</name>
<dbReference type="RefSeq" id="WP_090507846.1">
    <property type="nucleotide sequence ID" value="NZ_FNWL01000003.1"/>
</dbReference>
<dbReference type="FunFam" id="1.20.140.10:FF:000037">
    <property type="entry name" value="Similar to acyl-CoA dehydrogenase"/>
    <property type="match status" value="1"/>
</dbReference>
<dbReference type="Gene3D" id="2.40.110.10">
    <property type="entry name" value="Butyryl-CoA Dehydrogenase, subunit A, domain 2"/>
    <property type="match status" value="1"/>
</dbReference>
<comment type="cofactor">
    <cofactor evidence="1 6">
        <name>FAD</name>
        <dbReference type="ChEBI" id="CHEBI:57692"/>
    </cofactor>
</comment>
<dbReference type="EMBL" id="FNWL01000003">
    <property type="protein sequence ID" value="SEH17248.1"/>
    <property type="molecule type" value="Genomic_DNA"/>
</dbReference>
<evidence type="ECO:0000256" key="6">
    <source>
        <dbReference type="RuleBase" id="RU362125"/>
    </source>
</evidence>
<keyword evidence="3 6" id="KW-0285">Flavoprotein</keyword>
<dbReference type="PIRSF" id="PIRSF016578">
    <property type="entry name" value="HsaA"/>
    <property type="match status" value="1"/>
</dbReference>
<dbReference type="GO" id="GO:0050660">
    <property type="term" value="F:flavin adenine dinucleotide binding"/>
    <property type="evidence" value="ECO:0007669"/>
    <property type="project" value="InterPro"/>
</dbReference>
<comment type="similarity">
    <text evidence="2 6">Belongs to the acyl-CoA dehydrogenase family.</text>
</comment>
<dbReference type="InterPro" id="IPR009100">
    <property type="entry name" value="AcylCoA_DH/oxidase_NM_dom_sf"/>
</dbReference>
<dbReference type="Proteomes" id="UP000199112">
    <property type="component" value="Unassembled WGS sequence"/>
</dbReference>
<keyword evidence="11" id="KW-1185">Reference proteome</keyword>
<feature type="domain" description="Acyl-CoA dehydrogenase/oxidase N-terminal" evidence="9">
    <location>
        <begin position="30"/>
        <end position="135"/>
    </location>
</feature>
<dbReference type="CDD" id="cd00567">
    <property type="entry name" value="ACAD"/>
    <property type="match status" value="1"/>
</dbReference>
<accession>A0A1H6G481</accession>
<evidence type="ECO:0000259" key="7">
    <source>
        <dbReference type="Pfam" id="PF00441"/>
    </source>
</evidence>
<evidence type="ECO:0000256" key="4">
    <source>
        <dbReference type="ARBA" id="ARBA00022827"/>
    </source>
</evidence>
<protein>
    <submittedName>
        <fullName evidence="10">Acyl-CoA dehydrogenase</fullName>
    </submittedName>
</protein>
<gene>
    <name evidence="10" type="ORF">SAMN04487967_3084</name>
</gene>
<keyword evidence="5 6" id="KW-0560">Oxidoreductase</keyword>
<dbReference type="AlphaFoldDB" id="A0A1H6G481"/>
<dbReference type="Pfam" id="PF02771">
    <property type="entry name" value="Acyl-CoA_dh_N"/>
    <property type="match status" value="1"/>
</dbReference>
<dbReference type="GO" id="GO:0005737">
    <property type="term" value="C:cytoplasm"/>
    <property type="evidence" value="ECO:0007669"/>
    <property type="project" value="TreeGrafter"/>
</dbReference>
<dbReference type="GO" id="GO:0033539">
    <property type="term" value="P:fatty acid beta-oxidation using acyl-CoA dehydrogenase"/>
    <property type="evidence" value="ECO:0007669"/>
    <property type="project" value="TreeGrafter"/>
</dbReference>
<evidence type="ECO:0000259" key="8">
    <source>
        <dbReference type="Pfam" id="PF02770"/>
    </source>
</evidence>